<protein>
    <submittedName>
        <fullName evidence="1">Uncharacterized protein</fullName>
    </submittedName>
</protein>
<comment type="caution">
    <text evidence="1">The sequence shown here is derived from an EMBL/GenBank/DDBJ whole genome shotgun (WGS) entry which is preliminary data.</text>
</comment>
<reference evidence="1" key="1">
    <citation type="submission" date="2019-08" db="EMBL/GenBank/DDBJ databases">
        <authorList>
            <person name="Kucharzyk K."/>
            <person name="Murdoch R.W."/>
            <person name="Higgins S."/>
            <person name="Loffler F."/>
        </authorList>
    </citation>
    <scope>NUCLEOTIDE SEQUENCE</scope>
</reference>
<sequence length="107" mass="12212">MKPVRDEDLADALRRKPLHGGEKRAGFRFGHDGRRFVEHEDFHLLPVDLACDLRELPVADRHVRDERIGGNVHPEFADRALGAFPHGRAVERPETLAEDFDQNGVLR</sequence>
<proteinExistence type="predicted"/>
<dbReference type="EMBL" id="VSSQ01088330">
    <property type="protein sequence ID" value="MPN35006.1"/>
    <property type="molecule type" value="Genomic_DNA"/>
</dbReference>
<accession>A0A645H914</accession>
<gene>
    <name evidence="1" type="ORF">SDC9_182500</name>
</gene>
<name>A0A645H914_9ZZZZ</name>
<dbReference type="AlphaFoldDB" id="A0A645H914"/>
<evidence type="ECO:0000313" key="1">
    <source>
        <dbReference type="EMBL" id="MPN35006.1"/>
    </source>
</evidence>
<organism evidence="1">
    <name type="scientific">bioreactor metagenome</name>
    <dbReference type="NCBI Taxonomy" id="1076179"/>
    <lineage>
        <taxon>unclassified sequences</taxon>
        <taxon>metagenomes</taxon>
        <taxon>ecological metagenomes</taxon>
    </lineage>
</organism>